<proteinExistence type="predicted"/>
<sequence length="317" mass="34166">MQMNVLLTGANGFLGRFLLGYLSEQEDVWVFPVYRSSSHIPQGLGAKVQPWLVEQPFETHAWEAELDGMDVVVHAAGKAHVPAGQNDRLEFQRANVEATMNLARRAALAGVKRFVFISSIGVNGNTSDVPYTEESVPQPSGAYAISKYEAELALLKLAETSSMEVVIIRPPLIYGAGAPGSFAQLLRAVKKGVPLPFGMVNNRRTLVGLENLASLILVCLHHPGAANQVFLAGDAETVSTTELLRTMAEGLGKKSRLLPIPLSLLEAVAGVFGKKDLMDKVCGNLPVDIAKAKRLLGWSPPLSFREAMLGSLREGVK</sequence>
<organism evidence="2 3">
    <name type="scientific">Mesopusillimonas faecipullorum</name>
    <dbReference type="NCBI Taxonomy" id="2755040"/>
    <lineage>
        <taxon>Bacteria</taxon>
        <taxon>Pseudomonadati</taxon>
        <taxon>Pseudomonadota</taxon>
        <taxon>Betaproteobacteria</taxon>
        <taxon>Burkholderiales</taxon>
        <taxon>Alcaligenaceae</taxon>
        <taxon>Mesopusillimonas</taxon>
    </lineage>
</organism>
<dbReference type="InterPro" id="IPR001509">
    <property type="entry name" value="Epimerase_deHydtase"/>
</dbReference>
<dbReference type="Proteomes" id="UP000776983">
    <property type="component" value="Unassembled WGS sequence"/>
</dbReference>
<dbReference type="InterPro" id="IPR050177">
    <property type="entry name" value="Lipid_A_modif_metabolic_enz"/>
</dbReference>
<dbReference type="EMBL" id="JACDXW010000002">
    <property type="protein sequence ID" value="MCB5363225.1"/>
    <property type="molecule type" value="Genomic_DNA"/>
</dbReference>
<dbReference type="Pfam" id="PF01370">
    <property type="entry name" value="Epimerase"/>
    <property type="match status" value="1"/>
</dbReference>
<keyword evidence="3" id="KW-1185">Reference proteome</keyword>
<accession>A0ABS8CB14</accession>
<dbReference type="SUPFAM" id="SSF51735">
    <property type="entry name" value="NAD(P)-binding Rossmann-fold domains"/>
    <property type="match status" value="1"/>
</dbReference>
<protein>
    <submittedName>
        <fullName evidence="2">NAD-dependent epimerase/dehydratase family protein</fullName>
    </submittedName>
</protein>
<gene>
    <name evidence="2" type="ORF">H0484_05575</name>
</gene>
<dbReference type="PANTHER" id="PTHR43245">
    <property type="entry name" value="BIFUNCTIONAL POLYMYXIN RESISTANCE PROTEIN ARNA"/>
    <property type="match status" value="1"/>
</dbReference>
<feature type="domain" description="NAD-dependent epimerase/dehydratase" evidence="1">
    <location>
        <begin position="5"/>
        <end position="230"/>
    </location>
</feature>
<dbReference type="PANTHER" id="PTHR43245:SF58">
    <property type="entry name" value="BLL5923 PROTEIN"/>
    <property type="match status" value="1"/>
</dbReference>
<dbReference type="Gene3D" id="3.40.50.720">
    <property type="entry name" value="NAD(P)-binding Rossmann-like Domain"/>
    <property type="match status" value="1"/>
</dbReference>
<evidence type="ECO:0000313" key="2">
    <source>
        <dbReference type="EMBL" id="MCB5363225.1"/>
    </source>
</evidence>
<evidence type="ECO:0000259" key="1">
    <source>
        <dbReference type="Pfam" id="PF01370"/>
    </source>
</evidence>
<name>A0ABS8CB14_9BURK</name>
<comment type="caution">
    <text evidence="2">The sequence shown here is derived from an EMBL/GenBank/DDBJ whole genome shotgun (WGS) entry which is preliminary data.</text>
</comment>
<reference evidence="2 3" key="1">
    <citation type="submission" date="2020-07" db="EMBL/GenBank/DDBJ databases">
        <title>Pusillimonas sp. nov., isolated from poultry manure in Taiwan.</title>
        <authorList>
            <person name="Lin S.-Y."/>
            <person name="Tang Y.-S."/>
            <person name="Young C.-C."/>
        </authorList>
    </citation>
    <scope>NUCLEOTIDE SEQUENCE [LARGE SCALE GENOMIC DNA]</scope>
    <source>
        <strain evidence="2 3">CC-YST705</strain>
    </source>
</reference>
<evidence type="ECO:0000313" key="3">
    <source>
        <dbReference type="Proteomes" id="UP000776983"/>
    </source>
</evidence>
<dbReference type="InterPro" id="IPR036291">
    <property type="entry name" value="NAD(P)-bd_dom_sf"/>
</dbReference>